<dbReference type="OrthoDB" id="6141102at2759"/>
<dbReference type="InterPro" id="IPR040595">
    <property type="entry name" value="EZH2_N"/>
</dbReference>
<dbReference type="GO" id="GO:0032259">
    <property type="term" value="P:methylation"/>
    <property type="evidence" value="ECO:0007669"/>
    <property type="project" value="UniProtKB-KW"/>
</dbReference>
<keyword evidence="2" id="KW-0808">Transferase</keyword>
<evidence type="ECO:0000313" key="10">
    <source>
        <dbReference type="Proteomes" id="UP000706124"/>
    </source>
</evidence>
<dbReference type="PROSITE" id="PS51633">
    <property type="entry name" value="CXC"/>
    <property type="match status" value="1"/>
</dbReference>
<dbReference type="Gene3D" id="2.170.270.10">
    <property type="entry name" value="SET domain"/>
    <property type="match status" value="1"/>
</dbReference>
<dbReference type="GO" id="GO:0005634">
    <property type="term" value="C:nucleus"/>
    <property type="evidence" value="ECO:0007669"/>
    <property type="project" value="TreeGrafter"/>
</dbReference>
<dbReference type="EMBL" id="SRPO01000466">
    <property type="protein sequence ID" value="KAG5932277.1"/>
    <property type="molecule type" value="Genomic_DNA"/>
</dbReference>
<feature type="domain" description="SET" evidence="7">
    <location>
        <begin position="739"/>
        <end position="868"/>
    </location>
</feature>
<sequence length="1191" mass="134106">MRSTRRSPHNFHQRAADNEDVLPRAGKRSLAQKQQAAQAAEAAEAAEAANLPSPLHGFGNGTLDPAHPFPLRLQTGMASNCTERFTTMSLNTLSSSGLANSSCGSLTPSSGFFERLGSTFSDMPSHPTRSRPAAPSSPATESAVINASMFDARIEDGAEWSIEQIMAHLQIGRQDIRERHSRLTGYLIESTKPVDRRVHTGPDLFANIRSPAVAEKKGVTMKVRFKQASRGKRDPRDQRVAHYIPVCTKTNVDRVPPYKFHHVEIKKNILTPNTMLTFVPHLRDLDRSEETKYNLWLKGLEEIDLKSGFKPMSREEKLELTIQGERAATVSLYLDTWLEKMAMPGCTKAALIRYMAARESDDAITPRQKSDILHSQGVQNITAPEADKAAEMFTEAFRRVFQDDLPDAQQVDLGKVLMLDESIDNIMDSKPIVKDASSLDITDPHHIEDEDELAETNLATYNILGCLICYSHSCDHGEYDNKNMKRTFSMGSCSRLSDTLKARRKGQAQDTVTDKICRRQCYRRGADHVRMHLHPRPWLEDERTVLRSLYTTTRYSSFRGDPICLAAEFLDRSCDEVYAEFKLMGVTLPPPEPCEVPRVKNLTWYDRRRKVLMGDWQDHTITHAHQRRENLEPCSHDGVCVQRTCPCVDAGVLCDKFCRCTVEECAYKFTGCACHSQGQACQQNRKDRPCICVQLNRECDPELCDSCGVLERANPLNADDDDLHATGCQNCDLQRGTSKALLLGQSQLEGCGYGLFTAGPIAQDDFVIEYVGELITHDEGVRREARRGDVFDEESNVSYVFTLLEDEGIWVDAAIYGNLSRYINHASEHDTRGCNVTPRILYVNGEYRIKFTAMRDIQAGEELFFNYGENFPNLTKNLLDDKAARKPESKATKGARLARSQVHRPVPLKAVKVDTKRKGRGRPRIKREAPPVIILDTDDEESDTLSQALKRKRSVNDDGADDEDDEDGDDDGDDDDDDDDLDTEEESGHASAMQRRTTTRKDGIAKREFEEPGSALRLQHRSRRKYGQLQRPGRRSELSNKARGKRGGARPGSGRPRKHPHLIPSKPAFDHYEFPDDSPEAERSPKLATAAAVPSSSGSRGSSWRSITTLEQKRVPRRSDRIQVPQLEDKYIKKEGREGHKVVMPKTRRARRDVREKADGVGDTNVKVEKRGERAARIRRLPAKFRDGYVC</sequence>
<evidence type="ECO:0000259" key="7">
    <source>
        <dbReference type="PROSITE" id="PS50280"/>
    </source>
</evidence>
<feature type="compositionally biased region" description="Basic and acidic residues" evidence="6">
    <location>
        <begin position="999"/>
        <end position="1010"/>
    </location>
</feature>
<dbReference type="SUPFAM" id="SSF82199">
    <property type="entry name" value="SET domain"/>
    <property type="match status" value="1"/>
</dbReference>
<keyword evidence="4" id="KW-0805">Transcription regulation</keyword>
<feature type="domain" description="CXC" evidence="8">
    <location>
        <begin position="607"/>
        <end position="724"/>
    </location>
</feature>
<dbReference type="InterPro" id="IPR040968">
    <property type="entry name" value="EZH2_MCSS_fung"/>
</dbReference>
<evidence type="ECO:0000256" key="6">
    <source>
        <dbReference type="SAM" id="MobiDB-lite"/>
    </source>
</evidence>
<dbReference type="GO" id="GO:0003682">
    <property type="term" value="F:chromatin binding"/>
    <property type="evidence" value="ECO:0007669"/>
    <property type="project" value="TreeGrafter"/>
</dbReference>
<keyword evidence="10" id="KW-1185">Reference proteome</keyword>
<feature type="region of interest" description="Disordered" evidence="6">
    <location>
        <begin position="121"/>
        <end position="141"/>
    </location>
</feature>
<keyword evidence="1" id="KW-0489">Methyltransferase</keyword>
<evidence type="ECO:0000256" key="1">
    <source>
        <dbReference type="ARBA" id="ARBA00022603"/>
    </source>
</evidence>
<organism evidence="9 10">
    <name type="scientific">Claviceps pazoutovae</name>
    <dbReference type="NCBI Taxonomy" id="1649127"/>
    <lineage>
        <taxon>Eukaryota</taxon>
        <taxon>Fungi</taxon>
        <taxon>Dikarya</taxon>
        <taxon>Ascomycota</taxon>
        <taxon>Pezizomycotina</taxon>
        <taxon>Sordariomycetes</taxon>
        <taxon>Hypocreomycetidae</taxon>
        <taxon>Hypocreales</taxon>
        <taxon>Clavicipitaceae</taxon>
        <taxon>Claviceps</taxon>
    </lineage>
</organism>
<feature type="region of interest" description="Disordered" evidence="6">
    <location>
        <begin position="883"/>
        <end position="1119"/>
    </location>
</feature>
<feature type="region of interest" description="Disordered" evidence="6">
    <location>
        <begin position="1"/>
        <end position="63"/>
    </location>
</feature>
<evidence type="ECO:0000256" key="4">
    <source>
        <dbReference type="ARBA" id="ARBA00023015"/>
    </source>
</evidence>
<dbReference type="Pfam" id="PF18601">
    <property type="entry name" value="EZH2_N"/>
    <property type="match status" value="1"/>
</dbReference>
<feature type="compositionally biased region" description="Basic and acidic residues" evidence="6">
    <location>
        <begin position="1068"/>
        <end position="1085"/>
    </location>
</feature>
<dbReference type="SMART" id="SM00317">
    <property type="entry name" value="SET"/>
    <property type="match status" value="1"/>
</dbReference>
<dbReference type="Proteomes" id="UP000706124">
    <property type="component" value="Unassembled WGS sequence"/>
</dbReference>
<dbReference type="GO" id="GO:0046976">
    <property type="term" value="F:histone H3K27 methyltransferase activity"/>
    <property type="evidence" value="ECO:0007669"/>
    <property type="project" value="TreeGrafter"/>
</dbReference>
<evidence type="ECO:0000256" key="5">
    <source>
        <dbReference type="ARBA" id="ARBA00023163"/>
    </source>
</evidence>
<feature type="compositionally biased region" description="Basic residues" evidence="6">
    <location>
        <begin position="1"/>
        <end position="12"/>
    </location>
</feature>
<evidence type="ECO:0000256" key="3">
    <source>
        <dbReference type="ARBA" id="ARBA00022691"/>
    </source>
</evidence>
<dbReference type="InterPro" id="IPR026489">
    <property type="entry name" value="CXC_dom"/>
</dbReference>
<keyword evidence="3" id="KW-0949">S-adenosyl-L-methionine</keyword>
<dbReference type="Pfam" id="PF18600">
    <property type="entry name" value="Ezh2_MCSS_fung"/>
    <property type="match status" value="1"/>
</dbReference>
<evidence type="ECO:0000259" key="8">
    <source>
        <dbReference type="PROSITE" id="PS51633"/>
    </source>
</evidence>
<feature type="compositionally biased region" description="Low complexity" evidence="6">
    <location>
        <begin position="1095"/>
        <end position="1106"/>
    </location>
</feature>
<dbReference type="InterPro" id="IPR046341">
    <property type="entry name" value="SET_dom_sf"/>
</dbReference>
<dbReference type="GO" id="GO:0031507">
    <property type="term" value="P:heterochromatin formation"/>
    <property type="evidence" value="ECO:0007669"/>
    <property type="project" value="TreeGrafter"/>
</dbReference>
<dbReference type="PROSITE" id="PS50280">
    <property type="entry name" value="SET"/>
    <property type="match status" value="1"/>
</dbReference>
<dbReference type="AlphaFoldDB" id="A0A9P7SFC8"/>
<feature type="compositionally biased region" description="Low complexity" evidence="6">
    <location>
        <begin position="124"/>
        <end position="141"/>
    </location>
</feature>
<dbReference type="Pfam" id="PF00856">
    <property type="entry name" value="SET"/>
    <property type="match status" value="1"/>
</dbReference>
<evidence type="ECO:0000256" key="2">
    <source>
        <dbReference type="ARBA" id="ARBA00022679"/>
    </source>
</evidence>
<proteinExistence type="predicted"/>
<evidence type="ECO:0000313" key="9">
    <source>
        <dbReference type="EMBL" id="KAG5932277.1"/>
    </source>
</evidence>
<feature type="compositionally biased region" description="Low complexity" evidence="6">
    <location>
        <begin position="31"/>
        <end position="49"/>
    </location>
</feature>
<gene>
    <name evidence="9" type="ORF">E4U60_005345</name>
</gene>
<dbReference type="Pfam" id="PF21509">
    <property type="entry name" value="Ezh2-like__CXC_fung"/>
    <property type="match status" value="1"/>
</dbReference>
<dbReference type="InterPro" id="IPR048360">
    <property type="entry name" value="Ezh2_CXC_fung"/>
</dbReference>
<comment type="caution">
    <text evidence="9">The sequence shown here is derived from an EMBL/GenBank/DDBJ whole genome shotgun (WGS) entry which is preliminary data.</text>
</comment>
<accession>A0A9P7SFC8</accession>
<dbReference type="InterPro" id="IPR045318">
    <property type="entry name" value="EZH1/2-like"/>
</dbReference>
<name>A0A9P7SFC8_9HYPO</name>
<dbReference type="PANTHER" id="PTHR45747:SF4">
    <property type="entry name" value="HISTONE-LYSINE N-METHYLTRANSFERASE E(Z)"/>
    <property type="match status" value="1"/>
</dbReference>
<dbReference type="PANTHER" id="PTHR45747">
    <property type="entry name" value="HISTONE-LYSINE N-METHYLTRANSFERASE E(Z)"/>
    <property type="match status" value="1"/>
</dbReference>
<dbReference type="InterPro" id="IPR001214">
    <property type="entry name" value="SET_dom"/>
</dbReference>
<reference evidence="9 10" key="1">
    <citation type="journal article" date="2020" name="bioRxiv">
        <title>Whole genome comparisons of ergot fungi reveals the divergence and evolution of species within the genus Claviceps are the result of varying mechanisms driving genome evolution and host range expansion.</title>
        <authorList>
            <person name="Wyka S.A."/>
            <person name="Mondo S.J."/>
            <person name="Liu M."/>
            <person name="Dettman J."/>
            <person name="Nalam V."/>
            <person name="Broders K.D."/>
        </authorList>
    </citation>
    <scope>NUCLEOTIDE SEQUENCE [LARGE SCALE GENOMIC DNA]</scope>
    <source>
        <strain evidence="9 10">CCC 1485</strain>
    </source>
</reference>
<feature type="compositionally biased region" description="Acidic residues" evidence="6">
    <location>
        <begin position="958"/>
        <end position="985"/>
    </location>
</feature>
<keyword evidence="5" id="KW-0804">Transcription</keyword>
<protein>
    <submittedName>
        <fullName evidence="9">Uncharacterized protein</fullName>
    </submittedName>
</protein>